<proteinExistence type="predicted"/>
<reference evidence="3" key="2">
    <citation type="submission" date="2022-01" db="EMBL/GenBank/DDBJ databases">
        <authorList>
            <person name="Yamashiro T."/>
            <person name="Shiraishi A."/>
            <person name="Satake H."/>
            <person name="Nakayama K."/>
        </authorList>
    </citation>
    <scope>NUCLEOTIDE SEQUENCE</scope>
</reference>
<keyword evidence="4" id="KW-1185">Reference proteome</keyword>
<dbReference type="InterPro" id="IPR005162">
    <property type="entry name" value="Retrotrans_gag_dom"/>
</dbReference>
<evidence type="ECO:0000256" key="1">
    <source>
        <dbReference type="SAM" id="MobiDB-lite"/>
    </source>
</evidence>
<dbReference type="PANTHER" id="PTHR33223:SF6">
    <property type="entry name" value="CCHC-TYPE DOMAIN-CONTAINING PROTEIN"/>
    <property type="match status" value="1"/>
</dbReference>
<comment type="caution">
    <text evidence="3">The sequence shown here is derived from an EMBL/GenBank/DDBJ whole genome shotgun (WGS) entry which is preliminary data.</text>
</comment>
<feature type="domain" description="Retrotransposon gag" evidence="2">
    <location>
        <begin position="58"/>
        <end position="131"/>
    </location>
</feature>
<name>A0ABQ5FR29_9ASTR</name>
<organism evidence="3 4">
    <name type="scientific">Tanacetum coccineum</name>
    <dbReference type="NCBI Taxonomy" id="301880"/>
    <lineage>
        <taxon>Eukaryota</taxon>
        <taxon>Viridiplantae</taxon>
        <taxon>Streptophyta</taxon>
        <taxon>Embryophyta</taxon>
        <taxon>Tracheophyta</taxon>
        <taxon>Spermatophyta</taxon>
        <taxon>Magnoliopsida</taxon>
        <taxon>eudicotyledons</taxon>
        <taxon>Gunneridae</taxon>
        <taxon>Pentapetalae</taxon>
        <taxon>asterids</taxon>
        <taxon>campanulids</taxon>
        <taxon>Asterales</taxon>
        <taxon>Asteraceae</taxon>
        <taxon>Asteroideae</taxon>
        <taxon>Anthemideae</taxon>
        <taxon>Anthemidinae</taxon>
        <taxon>Tanacetum</taxon>
    </lineage>
</organism>
<accession>A0ABQ5FR29</accession>
<dbReference type="PANTHER" id="PTHR33223">
    <property type="entry name" value="CCHC-TYPE DOMAIN-CONTAINING PROTEIN"/>
    <property type="match status" value="1"/>
</dbReference>
<feature type="region of interest" description="Disordered" evidence="1">
    <location>
        <begin position="139"/>
        <end position="159"/>
    </location>
</feature>
<evidence type="ECO:0000259" key="2">
    <source>
        <dbReference type="Pfam" id="PF03732"/>
    </source>
</evidence>
<evidence type="ECO:0000313" key="4">
    <source>
        <dbReference type="Proteomes" id="UP001151760"/>
    </source>
</evidence>
<dbReference type="Proteomes" id="UP001151760">
    <property type="component" value="Unassembled WGS sequence"/>
</dbReference>
<reference evidence="3" key="1">
    <citation type="journal article" date="2022" name="Int. J. Mol. Sci.">
        <title>Draft Genome of Tanacetum Coccineum: Genomic Comparison of Closely Related Tanacetum-Family Plants.</title>
        <authorList>
            <person name="Yamashiro T."/>
            <person name="Shiraishi A."/>
            <person name="Nakayama K."/>
            <person name="Satake H."/>
        </authorList>
    </citation>
    <scope>NUCLEOTIDE SEQUENCE</scope>
</reference>
<sequence length="718" mass="82484">MGDENPICTLGDYSKPSHKGYRNTIELPEGNNVVPLRSDTIVDSLDLDVANRERTRLRLFQFSLRDQGSNWLEHLSAGSISTWEDLTTRFLTQFFPPGRSVKLRNDILMFQQHLGESFSEAWTRFKDLLQKPSLTTKVGTAQKTSLNRSRQSPQDVPSTSDRCLIELKNQVQRLIEAHLAPKKPVQVNKISSSCEICSGPHDAMENPEQAFVDYVFSQKVCKLNSFLESSGLVPRSSDIKFVCTKEDDRDVMFIEIIKKYDDSHEEELEVEVNAMTEGLGVEYFDTSPTRSELAYHKRRKLEPREDPNRGVSNFIGRIKGMHVFVGNFTYVVDFMIVEDISSIIDPRLSHVVLGKPFIEISNMTHDLSLGVEKFTNGINEIAYNMPYKIEQYDSLSDLEKSIRSRSTLGTRKTREGEWNEEGVTDQVSILAKDVGFGHEMHSSEEFKACYDATSPKDYAVTYFNERIESSQLIRAGMWDRRENVIIALVMKWLGNMMSEVDIENLTIEQYLILTQENQAQGMVKNEYGGMIKKDIEDMTIAEYIEYEAEMKRQPWKNARFYYPTNRDTNSLSYDRSRVLGYEHHSDDLNINAYLPPLLPCFKPVQPPTENMYEPLEENTNVVSEDESETVKQEMGNDTDDDKPFMPNPQHEYKDVDEWLNAEMEKRMYGQDKENEEYALIDILKSLVGECKSVYTNKNIRVEAPSCGTNKVHGVSYVA</sequence>
<dbReference type="Pfam" id="PF03732">
    <property type="entry name" value="Retrotrans_gag"/>
    <property type="match status" value="1"/>
</dbReference>
<evidence type="ECO:0000313" key="3">
    <source>
        <dbReference type="EMBL" id="GJT65810.1"/>
    </source>
</evidence>
<dbReference type="EMBL" id="BQNB010017662">
    <property type="protein sequence ID" value="GJT65810.1"/>
    <property type="molecule type" value="Genomic_DNA"/>
</dbReference>
<gene>
    <name evidence="3" type="ORF">Tco_1017290</name>
</gene>
<protein>
    <submittedName>
        <fullName evidence="3">MAK10-like protein</fullName>
    </submittedName>
</protein>